<dbReference type="GO" id="GO:0016301">
    <property type="term" value="F:kinase activity"/>
    <property type="evidence" value="ECO:0007669"/>
    <property type="project" value="UniProtKB-KW"/>
</dbReference>
<comment type="similarity">
    <text evidence="2">Belongs to the PEP-utilizing enzyme family.</text>
</comment>
<keyword evidence="7" id="KW-0418">Kinase</keyword>
<feature type="region of interest" description="Disordered" evidence="11">
    <location>
        <begin position="189"/>
        <end position="215"/>
    </location>
</feature>
<feature type="region of interest" description="Disordered" evidence="11">
    <location>
        <begin position="125"/>
        <end position="153"/>
    </location>
</feature>
<keyword evidence="9" id="KW-0460">Magnesium</keyword>
<evidence type="ECO:0000256" key="2">
    <source>
        <dbReference type="ARBA" id="ARBA00007837"/>
    </source>
</evidence>
<dbReference type="PANTHER" id="PTHR47453">
    <property type="entry name" value="PHOSPHOGLUCAN, WATER DIKINASE, CHLOROPLASTIC"/>
    <property type="match status" value="1"/>
</dbReference>
<evidence type="ECO:0000256" key="8">
    <source>
        <dbReference type="ARBA" id="ARBA00022840"/>
    </source>
</evidence>
<dbReference type="GO" id="GO:0005524">
    <property type="term" value="F:ATP binding"/>
    <property type="evidence" value="ECO:0007669"/>
    <property type="project" value="UniProtKB-KW"/>
</dbReference>
<dbReference type="InterPro" id="IPR002044">
    <property type="entry name" value="CBM20"/>
</dbReference>
<sequence length="1243" mass="135930">MQNPSGVSVQFECICPHTQPGQTVWVVGNASALGSWRLDDALQLETGRESFPTWKSAGEVRIPRAQDVEFKFVIMSQHKDYVVWEQIDNRKIHTDSPVIYRSHFGEWQSEQLPWVPPSKILTVDLKLSPGSDGQHQPPTWMGRSPDTAASPLPRLSSRLDVLSSPTSLSTSSLGGSPFSVASHLLDPAADEEGETKERNQKAPEGPPPGASPLRLVVDGERGAKSWREKLEVVKAVLTAALKDGKFRYNPQDTVNLIDSLAYCSIYLRFISQGDIVCTEDGRHFRPNHHANLSRELCVLLEQIMQEAASRDDVMADALRILARSIAPSLPSFSAPFTAAQPLTRIRDIAHRNDIPSDLKNEIKHALQNKLHRCAGPEDLVTAEKLLQRFHSTPGRYPHEFIVEFERFYDELRRFFNATDLETRLEELCQQENPRAAELIARFLESKARSDDPNAGLTKLLVTLSVCVDLRASFTCQLRDSAATTHHQDVYQVQEMRLAEILLDDVAFVLLSRSETLFEQQPDNRWAEALEALSLGLQNVRISGIKRDECRALANEFSSLARQAFHSRDDFLILKASLDRCRRLCEDFSDLQIALFSNRALALGHLLKLPSLSVRIYSEATIRSSVVFQISKLCRALLRCIQVRLNLQPYDALVAGKAVGSVLLFDTLEEAALHCVRRNHSAALCSGRDRPSEDACASACTPASKAGVSTVSAEKAETGTRLGDEKGEASKANDRFLDAPPLILAARCASGDEEIAGLDGACGRVVGVVVGHDLPILSHLGVRARQKGVPFVACQDPSAFDAFAAAQGKLVSLSADSRAISFEVLEGEKATEALQRQRPPEENSVEKSSAKDGNSPVRVSSRSPSYPFSSAVPPALLTASAPPPPLAVRDVTLETCGAKAATCARLRLLAEEAETRNDGDNGRGSNAPAEVFEAPNVLAFPYGTAEWLIQEQGKKEEFQVLIETLETRAPGSQLDEAARKLQELIMHLVLPEEIVLPVVHGFGARSRLVVRSSANVEDLKGMSAAGLYESVANVSVADVAAFQSAVVTVWASLYSRRAILARRAAGVPQHHACMAVLIQELVSPELSFILHTVNPLEKDMHHLYAEIAPGLGETVAGAGTRGSPYRMLVDKTTGEVTMLSFCNYSTSLVPAMPKNRSFTTLRDGKGMHQATPLLTPSSLVKSRVMDYTLEPMTQDLGYRVHIAHRLAGIAVTLEAELDGPQDVEGVISGDAIWVVQSRPQPSSD</sequence>
<feature type="region of interest" description="Disordered" evidence="11">
    <location>
        <begin position="830"/>
        <end position="864"/>
    </location>
</feature>
<feature type="compositionally biased region" description="Basic and acidic residues" evidence="11">
    <location>
        <begin position="837"/>
        <end position="849"/>
    </location>
</feature>
<dbReference type="GO" id="GO:2001070">
    <property type="term" value="F:starch binding"/>
    <property type="evidence" value="ECO:0007669"/>
    <property type="project" value="InterPro"/>
</dbReference>
<reference evidence="13" key="1">
    <citation type="journal article" date="2015" name="PLoS ONE">
        <title>Comprehensive Evaluation of Toxoplasma gondii VEG and Neospora caninum LIV Genomes with Tachyzoite Stage Transcriptome and Proteome Defines Novel Transcript Features.</title>
        <authorList>
            <person name="Ramaprasad A."/>
            <person name="Mourier T."/>
            <person name="Naeem R."/>
            <person name="Malas T.B."/>
            <person name="Moussa E."/>
            <person name="Panigrahi A."/>
            <person name="Vermont S.J."/>
            <person name="Otto T.D."/>
            <person name="Wastling J."/>
            <person name="Pain A."/>
        </authorList>
    </citation>
    <scope>NUCLEOTIDE SEQUENCE</scope>
    <source>
        <strain evidence="13">Liverpool</strain>
    </source>
</reference>
<organism evidence="13">
    <name type="scientific">Neospora caninum (strain Liverpool)</name>
    <dbReference type="NCBI Taxonomy" id="572307"/>
    <lineage>
        <taxon>Eukaryota</taxon>
        <taxon>Sar</taxon>
        <taxon>Alveolata</taxon>
        <taxon>Apicomplexa</taxon>
        <taxon>Conoidasida</taxon>
        <taxon>Coccidia</taxon>
        <taxon>Eucoccidiorida</taxon>
        <taxon>Eimeriorina</taxon>
        <taxon>Sarcocystidae</taxon>
        <taxon>Neospora</taxon>
    </lineage>
</organism>
<comment type="cofactor">
    <cofactor evidence="1">
        <name>Mg(2+)</name>
        <dbReference type="ChEBI" id="CHEBI:18420"/>
    </cofactor>
</comment>
<dbReference type="PROSITE" id="PS51166">
    <property type="entry name" value="CBM20"/>
    <property type="match status" value="1"/>
</dbReference>
<dbReference type="PANTHER" id="PTHR47453:SF1">
    <property type="entry name" value="PHOSPHOGLUCAN, WATER DIKINASE, CHLOROPLASTIC"/>
    <property type="match status" value="1"/>
</dbReference>
<evidence type="ECO:0000256" key="1">
    <source>
        <dbReference type="ARBA" id="ARBA00001946"/>
    </source>
</evidence>
<keyword evidence="5" id="KW-0479">Metal-binding</keyword>
<dbReference type="Pfam" id="PF01326">
    <property type="entry name" value="PPDK_N"/>
    <property type="match status" value="1"/>
</dbReference>
<dbReference type="Gene3D" id="3.30.1490.20">
    <property type="entry name" value="ATP-grasp fold, A domain"/>
    <property type="match status" value="1"/>
</dbReference>
<evidence type="ECO:0000256" key="5">
    <source>
        <dbReference type="ARBA" id="ARBA00022723"/>
    </source>
</evidence>
<feature type="compositionally biased region" description="Low complexity" evidence="11">
    <location>
        <begin position="854"/>
        <end position="864"/>
    </location>
</feature>
<dbReference type="AlphaFoldDB" id="A0A0F7UIW5"/>
<accession>A0A0F7UIW5</accession>
<dbReference type="SMART" id="SM01065">
    <property type="entry name" value="CBM_2"/>
    <property type="match status" value="1"/>
</dbReference>
<proteinExistence type="inferred from homology"/>
<evidence type="ECO:0000259" key="12">
    <source>
        <dbReference type="PROSITE" id="PS51166"/>
    </source>
</evidence>
<evidence type="ECO:0000256" key="11">
    <source>
        <dbReference type="SAM" id="MobiDB-lite"/>
    </source>
</evidence>
<keyword evidence="10" id="KW-0119">Carbohydrate metabolism</keyword>
<feature type="domain" description="CBM20" evidence="12">
    <location>
        <begin position="1"/>
        <end position="109"/>
    </location>
</feature>
<dbReference type="SUPFAM" id="SSF56059">
    <property type="entry name" value="Glutathione synthetase ATP-binding domain-like"/>
    <property type="match status" value="1"/>
</dbReference>
<protein>
    <submittedName>
        <fullName evidence="13">Phosphoenolpyruvate synthase, related</fullName>
    </submittedName>
</protein>
<dbReference type="Gene3D" id="2.60.40.10">
    <property type="entry name" value="Immunoglobulins"/>
    <property type="match status" value="1"/>
</dbReference>
<evidence type="ECO:0000256" key="9">
    <source>
        <dbReference type="ARBA" id="ARBA00022842"/>
    </source>
</evidence>
<dbReference type="SUPFAM" id="SSF49452">
    <property type="entry name" value="Starch-binding domain-like"/>
    <property type="match status" value="1"/>
</dbReference>
<dbReference type="InterPro" id="IPR013783">
    <property type="entry name" value="Ig-like_fold"/>
</dbReference>
<dbReference type="CDD" id="cd05467">
    <property type="entry name" value="CBM20"/>
    <property type="match status" value="1"/>
</dbReference>
<dbReference type="Pfam" id="PF22973">
    <property type="entry name" value="GWD1_pHisD"/>
    <property type="match status" value="1"/>
</dbReference>
<evidence type="ECO:0000256" key="7">
    <source>
        <dbReference type="ARBA" id="ARBA00022777"/>
    </source>
</evidence>
<dbReference type="EMBL" id="LN714484">
    <property type="protein sequence ID" value="CEL68530.1"/>
    <property type="molecule type" value="Genomic_DNA"/>
</dbReference>
<dbReference type="InterPro" id="IPR013784">
    <property type="entry name" value="Carb-bd-like_fold"/>
</dbReference>
<keyword evidence="13" id="KW-0670">Pyruvate</keyword>
<keyword evidence="6" id="KW-0547">Nucleotide-binding</keyword>
<evidence type="ECO:0000256" key="6">
    <source>
        <dbReference type="ARBA" id="ARBA00022741"/>
    </source>
</evidence>
<keyword evidence="4" id="KW-0808">Transferase</keyword>
<evidence type="ECO:0000313" key="13">
    <source>
        <dbReference type="EMBL" id="CEL68530.1"/>
    </source>
</evidence>
<keyword evidence="8" id="KW-0067">ATP-binding</keyword>
<evidence type="ECO:0000256" key="4">
    <source>
        <dbReference type="ARBA" id="ARBA00022679"/>
    </source>
</evidence>
<dbReference type="InterPro" id="IPR054481">
    <property type="entry name" value="GWD1_pHisD"/>
</dbReference>
<dbReference type="Pfam" id="PF00686">
    <property type="entry name" value="CBM_20"/>
    <property type="match status" value="1"/>
</dbReference>
<evidence type="ECO:0000256" key="3">
    <source>
        <dbReference type="ARBA" id="ARBA00011738"/>
    </source>
</evidence>
<name>A0A0F7UIW5_NEOCL</name>
<gene>
    <name evidence="13" type="ORF">BN1204_042830</name>
</gene>
<dbReference type="GO" id="GO:0046872">
    <property type="term" value="F:metal ion binding"/>
    <property type="evidence" value="ECO:0007669"/>
    <property type="project" value="UniProtKB-KW"/>
</dbReference>
<evidence type="ECO:0000256" key="10">
    <source>
        <dbReference type="ARBA" id="ARBA00023277"/>
    </source>
</evidence>
<comment type="subunit">
    <text evidence="3">Homodimer.</text>
</comment>
<dbReference type="InterPro" id="IPR013815">
    <property type="entry name" value="ATP_grasp_subdomain_1"/>
</dbReference>
<dbReference type="InterPro" id="IPR002192">
    <property type="entry name" value="PPDK_AMP/ATP-bd"/>
</dbReference>
<dbReference type="Gene3D" id="3.30.470.20">
    <property type="entry name" value="ATP-grasp fold, B domain"/>
    <property type="match status" value="1"/>
</dbReference>